<dbReference type="Gene3D" id="2.60.40.3350">
    <property type="match status" value="1"/>
</dbReference>
<accession>A0A829A9K1</accession>
<dbReference type="InterPro" id="IPR018913">
    <property type="entry name" value="BppU_N"/>
</dbReference>
<dbReference type="Gene3D" id="6.10.250.1350">
    <property type="match status" value="2"/>
</dbReference>
<dbReference type="RefSeq" id="WP_002342971.1">
    <property type="nucleotide sequence ID" value="NZ_KB029917.1"/>
</dbReference>
<protein>
    <recommendedName>
        <fullName evidence="1">BppU N-terminal domain-containing protein</fullName>
    </recommendedName>
</protein>
<dbReference type="Proteomes" id="UP000010504">
    <property type="component" value="Unassembled WGS sequence"/>
</dbReference>
<feature type="domain" description="BppU N-terminal" evidence="1">
    <location>
        <begin position="3"/>
        <end position="139"/>
    </location>
</feature>
<dbReference type="EMBL" id="AHXS01000019">
    <property type="protein sequence ID" value="ELB39065.1"/>
    <property type="molecule type" value="Genomic_DNA"/>
</dbReference>
<name>A0A829A9K1_ENTFC</name>
<evidence type="ECO:0000313" key="3">
    <source>
        <dbReference type="Proteomes" id="UP000010504"/>
    </source>
</evidence>
<evidence type="ECO:0000313" key="2">
    <source>
        <dbReference type="EMBL" id="ELB39065.1"/>
    </source>
</evidence>
<sequence length="302" mass="34769">MAKWNVVLSTTEPYNYVGMIQVRQGNKNSEVMEATITENGMPYDLTGCKVYFESVVGDKYPVQLGTKVIDAKKGKIQYTFDQYSMQCLHRQTADFIIYKDDELIATTQDFSYFVIKAVSKTEGEMGSYWQTVEDLIADMSAFINENKGDFTDWMNARKKEFEQWRQDQQNTFKAWREGQETDYLKWFESIKDILKSIDPGGVMLAELMDARVDIQGVRHASISERLLADMDYLYQKLRATLFTIEYGEIEVTDILQDDLFSDNHEVEKVGTVEFPIEEGALIIATVDDPKQNVFTLEKVGVI</sequence>
<proteinExistence type="predicted"/>
<reference evidence="2 3" key="1">
    <citation type="submission" date="2012-12" db="EMBL/GenBank/DDBJ databases">
        <title>The Genome Sequence of Enterococcus faecium E2039.</title>
        <authorList>
            <consortium name="The Broad Institute Genome Sequencing Platform"/>
            <consortium name="The Broad Institute Genome Sequencing Center for Infectious Disease"/>
            <person name="Earl A.M."/>
            <person name="Gilmore M.S."/>
            <person name="van Schaik W."/>
            <person name="Lebreton F."/>
            <person name="Willems R.J."/>
            <person name="Walker B."/>
            <person name="Young S.K."/>
            <person name="Zeng Q."/>
            <person name="Gargeya S."/>
            <person name="Fitzgerald M."/>
            <person name="Haas B."/>
            <person name="Abouelleil A."/>
            <person name="Alvarado L."/>
            <person name="Arachchi H.M."/>
            <person name="Berlin A.M."/>
            <person name="Chapman S.B."/>
            <person name="Dewar J."/>
            <person name="Goldberg J."/>
            <person name="Griggs A."/>
            <person name="Gujja S."/>
            <person name="Hansen M."/>
            <person name="Howarth C."/>
            <person name="Imamovic A."/>
            <person name="Larimer J."/>
            <person name="McCowan C."/>
            <person name="Murphy C."/>
            <person name="Neiman D."/>
            <person name="Pearson M."/>
            <person name="Priest M."/>
            <person name="Roberts A."/>
            <person name="Saif S."/>
            <person name="Shea T."/>
            <person name="Sisk P."/>
            <person name="Sykes S."/>
            <person name="Wortman J."/>
            <person name="Nusbaum C."/>
            <person name="Birren B."/>
        </authorList>
    </citation>
    <scope>NUCLEOTIDE SEQUENCE [LARGE SCALE GENOMIC DNA]</scope>
    <source>
        <strain evidence="2 3">E2039</strain>
    </source>
</reference>
<comment type="caution">
    <text evidence="2">The sequence shown here is derived from an EMBL/GenBank/DDBJ whole genome shotgun (WGS) entry which is preliminary data.</text>
</comment>
<dbReference type="AlphaFoldDB" id="A0A829A9K1"/>
<evidence type="ECO:0000259" key="1">
    <source>
        <dbReference type="Pfam" id="PF10651"/>
    </source>
</evidence>
<dbReference type="Pfam" id="PF10651">
    <property type="entry name" value="BppU_N"/>
    <property type="match status" value="1"/>
</dbReference>
<gene>
    <name evidence="2" type="ORF">OKA_04899</name>
</gene>
<organism evidence="2 3">
    <name type="scientific">Enterococcus faecium EnGen0026</name>
    <dbReference type="NCBI Taxonomy" id="1138917"/>
    <lineage>
        <taxon>Bacteria</taxon>
        <taxon>Bacillati</taxon>
        <taxon>Bacillota</taxon>
        <taxon>Bacilli</taxon>
        <taxon>Lactobacillales</taxon>
        <taxon>Enterococcaceae</taxon>
        <taxon>Enterococcus</taxon>
    </lineage>
</organism>